<dbReference type="FunFam" id="4.10.280.10:FF:000004">
    <property type="entry name" value="Basic helix-loop-helix transcription factor"/>
    <property type="match status" value="1"/>
</dbReference>
<evidence type="ECO:0000259" key="7">
    <source>
        <dbReference type="PROSITE" id="PS50888"/>
    </source>
</evidence>
<keyword evidence="4" id="KW-0804">Transcription</keyword>
<dbReference type="SUPFAM" id="SSF47459">
    <property type="entry name" value="HLH, helix-loop-helix DNA-binding domain"/>
    <property type="match status" value="1"/>
</dbReference>
<dbReference type="Proteomes" id="UP000712600">
    <property type="component" value="Unassembled WGS sequence"/>
</dbReference>
<dbReference type="GO" id="GO:0005634">
    <property type="term" value="C:nucleus"/>
    <property type="evidence" value="ECO:0007669"/>
    <property type="project" value="UniProtKB-SubCell"/>
</dbReference>
<comment type="caution">
    <text evidence="8">The sequence shown here is derived from an EMBL/GenBank/DDBJ whole genome shotgun (WGS) entry which is preliminary data.</text>
</comment>
<dbReference type="InterPro" id="IPR011598">
    <property type="entry name" value="bHLH_dom"/>
</dbReference>
<feature type="compositionally biased region" description="Gly residues" evidence="6">
    <location>
        <begin position="253"/>
        <end position="262"/>
    </location>
</feature>
<evidence type="ECO:0000313" key="9">
    <source>
        <dbReference type="Proteomes" id="UP000712600"/>
    </source>
</evidence>
<keyword evidence="5" id="KW-0539">Nucleus</keyword>
<comment type="subcellular location">
    <subcellularLocation>
        <location evidence="1">Nucleus</location>
    </subcellularLocation>
</comment>
<evidence type="ECO:0000256" key="1">
    <source>
        <dbReference type="ARBA" id="ARBA00004123"/>
    </source>
</evidence>
<dbReference type="SMART" id="SM00353">
    <property type="entry name" value="HLH"/>
    <property type="match status" value="1"/>
</dbReference>
<reference evidence="8" key="1">
    <citation type="submission" date="2019-12" db="EMBL/GenBank/DDBJ databases">
        <title>Genome sequencing and annotation of Brassica cretica.</title>
        <authorList>
            <person name="Studholme D.J."/>
            <person name="Sarris P."/>
        </authorList>
    </citation>
    <scope>NUCLEOTIDE SEQUENCE</scope>
    <source>
        <strain evidence="8">PFS-109/04</strain>
        <tissue evidence="8">Leaf</tissue>
    </source>
</reference>
<feature type="region of interest" description="Disordered" evidence="6">
    <location>
        <begin position="235"/>
        <end position="284"/>
    </location>
</feature>
<keyword evidence="2" id="KW-0805">Transcription regulation</keyword>
<dbReference type="PROSITE" id="PS50888">
    <property type="entry name" value="BHLH"/>
    <property type="match status" value="1"/>
</dbReference>
<evidence type="ECO:0000313" key="8">
    <source>
        <dbReference type="EMBL" id="KAF3600191.1"/>
    </source>
</evidence>
<evidence type="ECO:0000256" key="5">
    <source>
        <dbReference type="ARBA" id="ARBA00023242"/>
    </source>
</evidence>
<dbReference type="AlphaFoldDB" id="A0A8S9SFE0"/>
<keyword evidence="3" id="KW-0238">DNA-binding</keyword>
<feature type="compositionally biased region" description="Basic and acidic residues" evidence="6">
    <location>
        <begin position="488"/>
        <end position="501"/>
    </location>
</feature>
<protein>
    <recommendedName>
        <fullName evidence="7">BHLH domain-containing protein</fullName>
    </recommendedName>
</protein>
<accession>A0A8S9SFE0</accession>
<sequence length="671" mass="74682">MGLSAAVHRYHRLVHSHHRFHGRQRRPIDVCSRIEMEEMLAGRKGVMENFGSRILRIHNPSCFSSTHRLYYLYGFTSETLSSHHEISESLESPRKSENLQIQGELPAGFLDELLAGFSTTEKAEPVQSHIMETIPSHSIILEDSETSKIKQSIDPRSPLTLDHHNFHTEDTPPVYGKGNGFVVVGDSSSYTITRGGRTIKPTQKIQDMGWTRGLVFFVRGEDDIVELLWKSGQVVESSQTQRPPVPPPILRGSGSGGGGGGGEESDPLPPPPPLHSHQQQPSDDQNLFIGEDEMASWLLHHPLREEDQFHSHLFYSGVVSAVPSTQPQASASLTPPQPPAASTVYTPTAAERPMGQVMAEGRAESFFNFWRLRGNIHTGGRVETAAAQWVKDSTQVGSSATPSSSAATATSGVLQAFAVQSLGQRVDTVCEIAGPSSSVVSKTETELFLIETEAGDDERKRKEREEPADDAEETGEEARGSTSRKRSRAAEMHNISERRRREKINEKMKALQELIPRCNKTDKASMLEDAIEYVKSLQMQIQMMSMRGGGMMPMMYTPNMQRFMPSSAMGMMGMNRPPFIPFPGLALPRPAHMEGLGPPYPPPRYPFPNVQAFDPNQPQFPGYMNPYSQFVGLQQMQQPPPPTQLQVILSHYPLYFFICSYIWPIAHKIVF</sequence>
<dbReference type="GO" id="GO:0003677">
    <property type="term" value="F:DNA binding"/>
    <property type="evidence" value="ECO:0007669"/>
    <property type="project" value="UniProtKB-KW"/>
</dbReference>
<evidence type="ECO:0000256" key="2">
    <source>
        <dbReference type="ARBA" id="ARBA00023015"/>
    </source>
</evidence>
<dbReference type="PANTHER" id="PTHR45855">
    <property type="entry name" value="TRANSCRIPTION FACTOR PIF1-RELATED"/>
    <property type="match status" value="1"/>
</dbReference>
<dbReference type="GO" id="GO:0046983">
    <property type="term" value="F:protein dimerization activity"/>
    <property type="evidence" value="ECO:0007669"/>
    <property type="project" value="InterPro"/>
</dbReference>
<dbReference type="EMBL" id="QGKX02000004">
    <property type="protein sequence ID" value="KAF3600191.1"/>
    <property type="molecule type" value="Genomic_DNA"/>
</dbReference>
<dbReference type="InterPro" id="IPR047265">
    <property type="entry name" value="PIF1-like_bHLH"/>
</dbReference>
<feature type="compositionally biased region" description="Acidic residues" evidence="6">
    <location>
        <begin position="466"/>
        <end position="475"/>
    </location>
</feature>
<evidence type="ECO:0000256" key="3">
    <source>
        <dbReference type="ARBA" id="ARBA00023125"/>
    </source>
</evidence>
<dbReference type="PANTHER" id="PTHR45855:SF21">
    <property type="entry name" value="TRANSCRIPTION FACTOR BHLH119-RELATED"/>
    <property type="match status" value="1"/>
</dbReference>
<evidence type="ECO:0000256" key="4">
    <source>
        <dbReference type="ARBA" id="ARBA00023163"/>
    </source>
</evidence>
<gene>
    <name evidence="8" type="ORF">F2Q69_00033294</name>
</gene>
<dbReference type="Gene3D" id="4.10.280.10">
    <property type="entry name" value="Helix-loop-helix DNA-binding domain"/>
    <property type="match status" value="1"/>
</dbReference>
<organism evidence="8 9">
    <name type="scientific">Brassica cretica</name>
    <name type="common">Mustard</name>
    <dbReference type="NCBI Taxonomy" id="69181"/>
    <lineage>
        <taxon>Eukaryota</taxon>
        <taxon>Viridiplantae</taxon>
        <taxon>Streptophyta</taxon>
        <taxon>Embryophyta</taxon>
        <taxon>Tracheophyta</taxon>
        <taxon>Spermatophyta</taxon>
        <taxon>Magnoliopsida</taxon>
        <taxon>eudicotyledons</taxon>
        <taxon>Gunneridae</taxon>
        <taxon>Pentapetalae</taxon>
        <taxon>rosids</taxon>
        <taxon>malvids</taxon>
        <taxon>Brassicales</taxon>
        <taxon>Brassicaceae</taxon>
        <taxon>Brassiceae</taxon>
        <taxon>Brassica</taxon>
    </lineage>
</organism>
<evidence type="ECO:0000256" key="6">
    <source>
        <dbReference type="SAM" id="MobiDB-lite"/>
    </source>
</evidence>
<proteinExistence type="predicted"/>
<dbReference type="InterPro" id="IPR031066">
    <property type="entry name" value="bHLH_ALC-like_plant"/>
</dbReference>
<dbReference type="InterPro" id="IPR036638">
    <property type="entry name" value="HLH_DNA-bd_sf"/>
</dbReference>
<dbReference type="Pfam" id="PF00010">
    <property type="entry name" value="HLH"/>
    <property type="match status" value="1"/>
</dbReference>
<feature type="domain" description="BHLH" evidence="7">
    <location>
        <begin position="488"/>
        <end position="537"/>
    </location>
</feature>
<feature type="region of interest" description="Disordered" evidence="6">
    <location>
        <begin position="449"/>
        <end position="501"/>
    </location>
</feature>
<name>A0A8S9SFE0_BRACR</name>
<dbReference type="CDD" id="cd11445">
    <property type="entry name" value="bHLH_AtPIF_like"/>
    <property type="match status" value="1"/>
</dbReference>